<feature type="transmembrane region" description="Helical" evidence="9">
    <location>
        <begin position="346"/>
        <end position="365"/>
    </location>
</feature>
<evidence type="ECO:0000256" key="7">
    <source>
        <dbReference type="ARBA" id="ARBA00023136"/>
    </source>
</evidence>
<dbReference type="AlphaFoldDB" id="A0A8S4D4K1"/>
<keyword evidence="4" id="KW-0762">Sugar transport</keyword>
<evidence type="ECO:0000259" key="10">
    <source>
        <dbReference type="PROSITE" id="PS50850"/>
    </source>
</evidence>
<dbReference type="FunFam" id="1.20.1250.20:FF:000218">
    <property type="entry name" value="facilitated trehalose transporter Tret1"/>
    <property type="match status" value="1"/>
</dbReference>
<dbReference type="PROSITE" id="PS50850">
    <property type="entry name" value="MFS"/>
    <property type="match status" value="1"/>
</dbReference>
<dbReference type="KEGG" id="pxy:105383133"/>
<proteinExistence type="predicted"/>
<feature type="transmembrane region" description="Helical" evidence="9">
    <location>
        <begin position="248"/>
        <end position="267"/>
    </location>
</feature>
<dbReference type="Proteomes" id="UP000653454">
    <property type="component" value="Unassembled WGS sequence"/>
</dbReference>
<dbReference type="GO" id="GO:0005886">
    <property type="term" value="C:plasma membrane"/>
    <property type="evidence" value="ECO:0007669"/>
    <property type="project" value="UniProtKB-SubCell"/>
</dbReference>
<dbReference type="OrthoDB" id="6339427at2759"/>
<name>A0A8S4D4K1_PLUXY</name>
<keyword evidence="12" id="KW-1185">Reference proteome</keyword>
<dbReference type="PANTHER" id="PTHR48021">
    <property type="match status" value="1"/>
</dbReference>
<feature type="transmembrane region" description="Helical" evidence="9">
    <location>
        <begin position="80"/>
        <end position="99"/>
    </location>
</feature>
<feature type="domain" description="Major facilitator superfamily (MFS) profile" evidence="10">
    <location>
        <begin position="14"/>
        <end position="441"/>
    </location>
</feature>
<gene>
    <name evidence="11" type="ORF">PLXY2_LOCUS1446</name>
</gene>
<feature type="transmembrane region" description="Helical" evidence="9">
    <location>
        <begin position="48"/>
        <end position="68"/>
    </location>
</feature>
<dbReference type="Pfam" id="PF00083">
    <property type="entry name" value="Sugar_tr"/>
    <property type="match status" value="1"/>
</dbReference>
<keyword evidence="5 9" id="KW-0812">Transmembrane</keyword>
<feature type="transmembrane region" description="Helical" evidence="9">
    <location>
        <begin position="105"/>
        <end position="126"/>
    </location>
</feature>
<dbReference type="PANTHER" id="PTHR48021:SF46">
    <property type="entry name" value="MAJOR FACILITATOR SUPERFAMILY (MFS) PROFILE DOMAIN-CONTAINING PROTEIN"/>
    <property type="match status" value="1"/>
</dbReference>
<feature type="transmembrane region" description="Helical" evidence="9">
    <location>
        <begin position="418"/>
        <end position="437"/>
    </location>
</feature>
<dbReference type="EMBL" id="CAJHNJ030000003">
    <property type="protein sequence ID" value="CAG9094452.1"/>
    <property type="molecule type" value="Genomic_DNA"/>
</dbReference>
<evidence type="ECO:0000256" key="1">
    <source>
        <dbReference type="ARBA" id="ARBA00004651"/>
    </source>
</evidence>
<dbReference type="InterPro" id="IPR020846">
    <property type="entry name" value="MFS_dom"/>
</dbReference>
<dbReference type="InterPro" id="IPR050549">
    <property type="entry name" value="MFS_Trehalose_Transporter"/>
</dbReference>
<feature type="transmembrane region" description="Helical" evidence="9">
    <location>
        <begin position="165"/>
        <end position="183"/>
    </location>
</feature>
<dbReference type="InterPro" id="IPR005828">
    <property type="entry name" value="MFS_sugar_transport-like"/>
</dbReference>
<evidence type="ECO:0000256" key="4">
    <source>
        <dbReference type="ARBA" id="ARBA00022597"/>
    </source>
</evidence>
<keyword evidence="7 9" id="KW-0472">Membrane</keyword>
<keyword evidence="6 9" id="KW-1133">Transmembrane helix</keyword>
<feature type="transmembrane region" description="Helical" evidence="9">
    <location>
        <begin position="386"/>
        <end position="406"/>
    </location>
</feature>
<feature type="transmembrane region" description="Helical" evidence="9">
    <location>
        <begin position="138"/>
        <end position="159"/>
    </location>
</feature>
<keyword evidence="3" id="KW-1003">Cell membrane</keyword>
<dbReference type="InterPro" id="IPR036259">
    <property type="entry name" value="MFS_trans_sf"/>
</dbReference>
<feature type="transmembrane region" description="Helical" evidence="9">
    <location>
        <begin position="312"/>
        <end position="334"/>
    </location>
</feature>
<evidence type="ECO:0000313" key="11">
    <source>
        <dbReference type="EMBL" id="CAG9094452.1"/>
    </source>
</evidence>
<reference evidence="11" key="1">
    <citation type="submission" date="2020-11" db="EMBL/GenBank/DDBJ databases">
        <authorList>
            <person name="Whiteford S."/>
        </authorList>
    </citation>
    <scope>NUCLEOTIDE SEQUENCE</scope>
</reference>
<feature type="transmembrane region" description="Helical" evidence="9">
    <location>
        <begin position="287"/>
        <end position="305"/>
    </location>
</feature>
<accession>A0A8S4D4K1</accession>
<evidence type="ECO:0000256" key="8">
    <source>
        <dbReference type="ARBA" id="ARBA00023180"/>
    </source>
</evidence>
<dbReference type="InterPro" id="IPR003663">
    <property type="entry name" value="Sugar/inositol_transpt"/>
</dbReference>
<evidence type="ECO:0000256" key="9">
    <source>
        <dbReference type="SAM" id="Phobius"/>
    </source>
</evidence>
<sequence length="476" mass="52592">MTQPTPKRKTQYLAGICASLTFLFTGASSAWPSPALPKLKSETTLVDAQLSWIVSLTTIGGLPGCYIAQLLQERFGRKNTIFASAVPNIIGTSIILLTTRAELLYLARFCTGLGMGMVAVVCMIYITEIADKEVRGSLGMLIQVMMNLGLLTMYSIGPFVSYKTLNTLCVCLPVLYVVATVWIPESPYYHLKDGRVAAARKEFMVLKGVTDEKWVDEQLGIMRAHVRESMENKTSMKELFTNLRYRRALYITAGLKFLQYMTGSFAIQSYLELIFRQSSSVSGPLASIIYGLVQFTTGIAATFLTRYFGRRVLMCTSSLGVGISLTVVGTFFYLQDCAKLSPESLASISLMPLIGILGFNILYTVGIGNLPYVMQTELFPINVKTVASSTATMSACVFTFVVGKSYQFVKDSLGHYSVFWIFASVAYLGVFFVYFCVPETKGKTLEEIQDMLNVKHLEEAQALRSPPVTPVVEVDE</sequence>
<keyword evidence="2" id="KW-0813">Transport</keyword>
<comment type="subcellular location">
    <subcellularLocation>
        <location evidence="1">Cell membrane</location>
        <topology evidence="1">Multi-pass membrane protein</topology>
    </subcellularLocation>
</comment>
<dbReference type="GO" id="GO:0022857">
    <property type="term" value="F:transmembrane transporter activity"/>
    <property type="evidence" value="ECO:0007669"/>
    <property type="project" value="InterPro"/>
</dbReference>
<comment type="caution">
    <text evidence="11">The sequence shown here is derived from an EMBL/GenBank/DDBJ whole genome shotgun (WGS) entry which is preliminary data.</text>
</comment>
<dbReference type="PRINTS" id="PR00171">
    <property type="entry name" value="SUGRTRNSPORT"/>
</dbReference>
<evidence type="ECO:0000256" key="6">
    <source>
        <dbReference type="ARBA" id="ARBA00022989"/>
    </source>
</evidence>
<protein>
    <submittedName>
        <fullName evidence="11">(diamondback moth) hypothetical protein</fullName>
    </submittedName>
</protein>
<evidence type="ECO:0000256" key="5">
    <source>
        <dbReference type="ARBA" id="ARBA00022692"/>
    </source>
</evidence>
<organism evidence="11 12">
    <name type="scientific">Plutella xylostella</name>
    <name type="common">Diamondback moth</name>
    <name type="synonym">Plutella maculipennis</name>
    <dbReference type="NCBI Taxonomy" id="51655"/>
    <lineage>
        <taxon>Eukaryota</taxon>
        <taxon>Metazoa</taxon>
        <taxon>Ecdysozoa</taxon>
        <taxon>Arthropoda</taxon>
        <taxon>Hexapoda</taxon>
        <taxon>Insecta</taxon>
        <taxon>Pterygota</taxon>
        <taxon>Neoptera</taxon>
        <taxon>Endopterygota</taxon>
        <taxon>Lepidoptera</taxon>
        <taxon>Glossata</taxon>
        <taxon>Ditrysia</taxon>
        <taxon>Yponomeutoidea</taxon>
        <taxon>Plutellidae</taxon>
        <taxon>Plutella</taxon>
    </lineage>
</organism>
<dbReference type="SUPFAM" id="SSF103473">
    <property type="entry name" value="MFS general substrate transporter"/>
    <property type="match status" value="1"/>
</dbReference>
<evidence type="ECO:0000313" key="12">
    <source>
        <dbReference type="Proteomes" id="UP000653454"/>
    </source>
</evidence>
<evidence type="ECO:0000256" key="3">
    <source>
        <dbReference type="ARBA" id="ARBA00022475"/>
    </source>
</evidence>
<keyword evidence="8" id="KW-0325">Glycoprotein</keyword>
<evidence type="ECO:0000256" key="2">
    <source>
        <dbReference type="ARBA" id="ARBA00022448"/>
    </source>
</evidence>
<dbReference type="Gene3D" id="1.20.1250.20">
    <property type="entry name" value="MFS general substrate transporter like domains"/>
    <property type="match status" value="1"/>
</dbReference>